<organism evidence="2 3">
    <name type="scientific">Striga asiatica</name>
    <name type="common">Asiatic witchweed</name>
    <name type="synonym">Buchnera asiatica</name>
    <dbReference type="NCBI Taxonomy" id="4170"/>
    <lineage>
        <taxon>Eukaryota</taxon>
        <taxon>Viridiplantae</taxon>
        <taxon>Streptophyta</taxon>
        <taxon>Embryophyta</taxon>
        <taxon>Tracheophyta</taxon>
        <taxon>Spermatophyta</taxon>
        <taxon>Magnoliopsida</taxon>
        <taxon>eudicotyledons</taxon>
        <taxon>Gunneridae</taxon>
        <taxon>Pentapetalae</taxon>
        <taxon>asterids</taxon>
        <taxon>lamiids</taxon>
        <taxon>Lamiales</taxon>
        <taxon>Orobanchaceae</taxon>
        <taxon>Buchnereae</taxon>
        <taxon>Striga</taxon>
    </lineage>
</organism>
<proteinExistence type="predicted"/>
<comment type="caution">
    <text evidence="2">The sequence shown here is derived from an EMBL/GenBank/DDBJ whole genome shotgun (WGS) entry which is preliminary data.</text>
</comment>
<dbReference type="AlphaFoldDB" id="A0A5A7QCA3"/>
<dbReference type="Pfam" id="PF00134">
    <property type="entry name" value="Cyclin_N"/>
    <property type="match status" value="1"/>
</dbReference>
<evidence type="ECO:0000259" key="1">
    <source>
        <dbReference type="Pfam" id="PF00134"/>
    </source>
</evidence>
<feature type="domain" description="Cyclin N-terminal" evidence="1">
    <location>
        <begin position="45"/>
        <end position="97"/>
    </location>
</feature>
<dbReference type="SUPFAM" id="SSF47954">
    <property type="entry name" value="Cyclin-like"/>
    <property type="match status" value="1"/>
</dbReference>
<accession>A0A5A7QCA3</accession>
<gene>
    <name evidence="2" type="ORF">STAS_19708</name>
</gene>
<name>A0A5A7QCA3_STRAF</name>
<sequence length="145" mass="17069">MFLLMIWRKNGENLFIWFKLEIFYPDVIESYMPSGSGRTYSHTIESHHNMMVGFTTALDSQKEFNSQMRAILVDWLVEVYKKFELMPNSMYLTMNILFKERASIVNDFIAISDNAYVREEVLLMEEDDDKVSCFGLTMAFDAKIE</sequence>
<evidence type="ECO:0000313" key="2">
    <source>
        <dbReference type="EMBL" id="GER42893.1"/>
    </source>
</evidence>
<feature type="non-terminal residue" evidence="2">
    <location>
        <position position="145"/>
    </location>
</feature>
<dbReference type="InterPro" id="IPR006671">
    <property type="entry name" value="Cyclin_N"/>
</dbReference>
<keyword evidence="3" id="KW-1185">Reference proteome</keyword>
<dbReference type="Proteomes" id="UP000325081">
    <property type="component" value="Unassembled WGS sequence"/>
</dbReference>
<dbReference type="EMBL" id="BKCP01006493">
    <property type="protein sequence ID" value="GER42893.1"/>
    <property type="molecule type" value="Genomic_DNA"/>
</dbReference>
<dbReference type="OrthoDB" id="1745195at2759"/>
<evidence type="ECO:0000313" key="3">
    <source>
        <dbReference type="Proteomes" id="UP000325081"/>
    </source>
</evidence>
<dbReference type="Gene3D" id="1.10.472.10">
    <property type="entry name" value="Cyclin-like"/>
    <property type="match status" value="2"/>
</dbReference>
<dbReference type="InterPro" id="IPR036915">
    <property type="entry name" value="Cyclin-like_sf"/>
</dbReference>
<reference evidence="3" key="1">
    <citation type="journal article" date="2019" name="Curr. Biol.">
        <title>Genome Sequence of Striga asiatica Provides Insight into the Evolution of Plant Parasitism.</title>
        <authorList>
            <person name="Yoshida S."/>
            <person name="Kim S."/>
            <person name="Wafula E.K."/>
            <person name="Tanskanen J."/>
            <person name="Kim Y.M."/>
            <person name="Honaas L."/>
            <person name="Yang Z."/>
            <person name="Spallek T."/>
            <person name="Conn C.E."/>
            <person name="Ichihashi Y."/>
            <person name="Cheong K."/>
            <person name="Cui S."/>
            <person name="Der J.P."/>
            <person name="Gundlach H."/>
            <person name="Jiao Y."/>
            <person name="Hori C."/>
            <person name="Ishida J.K."/>
            <person name="Kasahara H."/>
            <person name="Kiba T."/>
            <person name="Kim M.S."/>
            <person name="Koo N."/>
            <person name="Laohavisit A."/>
            <person name="Lee Y.H."/>
            <person name="Lumba S."/>
            <person name="McCourt P."/>
            <person name="Mortimer J.C."/>
            <person name="Mutuku J.M."/>
            <person name="Nomura T."/>
            <person name="Sasaki-Sekimoto Y."/>
            <person name="Seto Y."/>
            <person name="Wang Y."/>
            <person name="Wakatake T."/>
            <person name="Sakakibara H."/>
            <person name="Demura T."/>
            <person name="Yamaguchi S."/>
            <person name="Yoneyama K."/>
            <person name="Manabe R.I."/>
            <person name="Nelson D.C."/>
            <person name="Schulman A.H."/>
            <person name="Timko M.P."/>
            <person name="dePamphilis C.W."/>
            <person name="Choi D."/>
            <person name="Shirasu K."/>
        </authorList>
    </citation>
    <scope>NUCLEOTIDE SEQUENCE [LARGE SCALE GENOMIC DNA]</scope>
    <source>
        <strain evidence="3">cv. UVA1</strain>
    </source>
</reference>
<protein>
    <submittedName>
        <fullName evidence="2">Cyclin family protein</fullName>
    </submittedName>
</protein>